<keyword evidence="5" id="KW-0378">Hydrolase</keyword>
<dbReference type="EC" id="2.7.7.49" evidence="1"/>
<dbReference type="Gene3D" id="2.40.70.10">
    <property type="entry name" value="Acid Proteases"/>
    <property type="match status" value="1"/>
</dbReference>
<feature type="region of interest" description="Disordered" evidence="7">
    <location>
        <begin position="1"/>
        <end position="21"/>
    </location>
</feature>
<evidence type="ECO:0000256" key="1">
    <source>
        <dbReference type="ARBA" id="ARBA00012493"/>
    </source>
</evidence>
<dbReference type="InterPro" id="IPR043128">
    <property type="entry name" value="Rev_trsase/Diguanyl_cyclase"/>
</dbReference>
<keyword evidence="4" id="KW-0540">Nuclease</keyword>
<dbReference type="GO" id="GO:0003964">
    <property type="term" value="F:RNA-directed DNA polymerase activity"/>
    <property type="evidence" value="ECO:0007669"/>
    <property type="project" value="UniProtKB-EC"/>
</dbReference>
<dbReference type="InterPro" id="IPR041577">
    <property type="entry name" value="RT_RNaseH_2"/>
</dbReference>
<dbReference type="GO" id="GO:0004519">
    <property type="term" value="F:endonuclease activity"/>
    <property type="evidence" value="ECO:0007669"/>
    <property type="project" value="UniProtKB-KW"/>
</dbReference>
<dbReference type="Gene3D" id="3.30.70.270">
    <property type="match status" value="2"/>
</dbReference>
<keyword evidence="5" id="KW-0255">Endonuclease</keyword>
<dbReference type="Pfam" id="PF13975">
    <property type="entry name" value="gag-asp_proteas"/>
    <property type="match status" value="1"/>
</dbReference>
<dbReference type="EnsemblMetazoa" id="CJA16586c.1">
    <property type="protein sequence ID" value="CJA16586c.1"/>
    <property type="gene ID" value="WBGene00135790"/>
</dbReference>
<dbReference type="AlphaFoldDB" id="A0A8R1I7Q0"/>
<keyword evidence="2" id="KW-0808">Transferase</keyword>
<keyword evidence="10" id="KW-1185">Reference proteome</keyword>
<evidence type="ECO:0000256" key="7">
    <source>
        <dbReference type="SAM" id="MobiDB-lite"/>
    </source>
</evidence>
<reference evidence="9" key="2">
    <citation type="submission" date="2022-06" db="UniProtKB">
        <authorList>
            <consortium name="EnsemblMetazoa"/>
        </authorList>
    </citation>
    <scope>IDENTIFICATION</scope>
    <source>
        <strain evidence="9">DF5081</strain>
    </source>
</reference>
<proteinExistence type="predicted"/>
<dbReference type="SUPFAM" id="SSF56672">
    <property type="entry name" value="DNA/RNA polymerases"/>
    <property type="match status" value="1"/>
</dbReference>
<dbReference type="InterPro" id="IPR043502">
    <property type="entry name" value="DNA/RNA_pol_sf"/>
</dbReference>
<dbReference type="CDD" id="cd01647">
    <property type="entry name" value="RT_LTR"/>
    <property type="match status" value="1"/>
</dbReference>
<dbReference type="SUPFAM" id="SSF50630">
    <property type="entry name" value="Acid proteases"/>
    <property type="match status" value="1"/>
</dbReference>
<dbReference type="InterPro" id="IPR021109">
    <property type="entry name" value="Peptidase_aspartic_dom_sf"/>
</dbReference>
<dbReference type="PANTHER" id="PTHR37984">
    <property type="entry name" value="PROTEIN CBG26694"/>
    <property type="match status" value="1"/>
</dbReference>
<evidence type="ECO:0000313" key="9">
    <source>
        <dbReference type="EnsemblMetazoa" id="CJA16586c.1"/>
    </source>
</evidence>
<evidence type="ECO:0000256" key="2">
    <source>
        <dbReference type="ARBA" id="ARBA00022679"/>
    </source>
</evidence>
<dbReference type="Proteomes" id="UP000005237">
    <property type="component" value="Unassembled WGS sequence"/>
</dbReference>
<evidence type="ECO:0000313" key="10">
    <source>
        <dbReference type="Proteomes" id="UP000005237"/>
    </source>
</evidence>
<name>A0A8R1I7Q0_CAEJA</name>
<feature type="domain" description="Reverse transcriptase" evidence="8">
    <location>
        <begin position="203"/>
        <end position="400"/>
    </location>
</feature>
<sequence length="507" mass="56428">MRHSLEDPQQSSTPRKTTHVSNAIFIAHTSAEKQNEIYTNVQINGKSIKMQLDTGAEATLLNVKDWERLNKPKLSPTTINLRTATNAQIKVKWQFNCNFVLNGHHVSGHCHVTDTATLLGMDWIAQDSQLYKLLQQHSACRQTLETSLRASFPAVFEAGLERCTKARATLHLKENASPAFRKARPVAYAVLPKVAHEVKLLVDQGVYTATDYSDFAAPVVVVDKKDGTIRLCGDYSTGLNEALETHQNPLPTAEDIFTTLNGAKYFTQIDLAEAYLQIEVEEQCKKLLTINTHLGLFYPNRLPFGVKTAPAIFQQIIDTMISGLEGVTAYMDDLVICGIEEFGLRVKPAKCSFLQPEIKFLGFIISQHGRRPDPAKIAAIDQMPAPTDISQLLSFLGMVQFYGSFVKDLQNFRGSLETLTKKDIIFQWTKNCQSAFDNIKSVLKSKLLLTHYDPRLPIIVAADASNYGIGAVITHRFPDGSEKAIFHASRTLTAAQKGYSQIEKEAL</sequence>
<keyword evidence="3" id="KW-0548">Nucleotidyltransferase</keyword>
<evidence type="ECO:0000256" key="3">
    <source>
        <dbReference type="ARBA" id="ARBA00022695"/>
    </source>
</evidence>
<evidence type="ECO:0000259" key="8">
    <source>
        <dbReference type="PROSITE" id="PS50878"/>
    </source>
</evidence>
<dbReference type="InterPro" id="IPR050951">
    <property type="entry name" value="Retrovirus_Pol_polyprotein"/>
</dbReference>
<dbReference type="Pfam" id="PF17919">
    <property type="entry name" value="RT_RNaseH_2"/>
    <property type="match status" value="1"/>
</dbReference>
<dbReference type="PROSITE" id="PS50878">
    <property type="entry name" value="RT_POL"/>
    <property type="match status" value="1"/>
</dbReference>
<evidence type="ECO:0000256" key="4">
    <source>
        <dbReference type="ARBA" id="ARBA00022722"/>
    </source>
</evidence>
<feature type="compositionally biased region" description="Polar residues" evidence="7">
    <location>
        <begin position="7"/>
        <end position="21"/>
    </location>
</feature>
<protein>
    <recommendedName>
        <fullName evidence="1">RNA-directed DNA polymerase</fullName>
        <ecNumber evidence="1">2.7.7.49</ecNumber>
    </recommendedName>
</protein>
<dbReference type="Gene3D" id="3.10.10.10">
    <property type="entry name" value="HIV Type 1 Reverse Transcriptase, subunit A, domain 1"/>
    <property type="match status" value="1"/>
</dbReference>
<organism evidence="9 10">
    <name type="scientific">Caenorhabditis japonica</name>
    <dbReference type="NCBI Taxonomy" id="281687"/>
    <lineage>
        <taxon>Eukaryota</taxon>
        <taxon>Metazoa</taxon>
        <taxon>Ecdysozoa</taxon>
        <taxon>Nematoda</taxon>
        <taxon>Chromadorea</taxon>
        <taxon>Rhabditida</taxon>
        <taxon>Rhabditina</taxon>
        <taxon>Rhabditomorpha</taxon>
        <taxon>Rhabditoidea</taxon>
        <taxon>Rhabditidae</taxon>
        <taxon>Peloderinae</taxon>
        <taxon>Caenorhabditis</taxon>
    </lineage>
</organism>
<keyword evidence="6" id="KW-0511">Multifunctional enzyme</keyword>
<dbReference type="PANTHER" id="PTHR37984:SF5">
    <property type="entry name" value="PROTEIN NYNRIN-LIKE"/>
    <property type="match status" value="1"/>
</dbReference>
<dbReference type="FunFam" id="3.30.70.270:FF:000020">
    <property type="entry name" value="Transposon Tf2-6 polyprotein-like Protein"/>
    <property type="match status" value="1"/>
</dbReference>
<evidence type="ECO:0000256" key="6">
    <source>
        <dbReference type="ARBA" id="ARBA00023268"/>
    </source>
</evidence>
<accession>A0A8R1I7Q0</accession>
<dbReference type="InterPro" id="IPR000477">
    <property type="entry name" value="RT_dom"/>
</dbReference>
<evidence type="ECO:0000256" key="5">
    <source>
        <dbReference type="ARBA" id="ARBA00022759"/>
    </source>
</evidence>
<reference evidence="10" key="1">
    <citation type="submission" date="2010-08" db="EMBL/GenBank/DDBJ databases">
        <authorList>
            <consortium name="Caenorhabditis japonica Sequencing Consortium"/>
            <person name="Wilson R.K."/>
        </authorList>
    </citation>
    <scope>NUCLEOTIDE SEQUENCE [LARGE SCALE GENOMIC DNA]</scope>
    <source>
        <strain evidence="10">DF5081</strain>
    </source>
</reference>
<dbReference type="Pfam" id="PF00078">
    <property type="entry name" value="RVT_1"/>
    <property type="match status" value="1"/>
</dbReference>